<comment type="subcellular location">
    <subcellularLocation>
        <location evidence="1">Vacuole membrane</location>
        <topology evidence="1">Multi-pass membrane protein</topology>
    </subcellularLocation>
</comment>
<evidence type="ECO:0000259" key="11">
    <source>
        <dbReference type="PROSITE" id="PS50893"/>
    </source>
</evidence>
<dbReference type="FunFam" id="3.40.50.300:FF:000997">
    <property type="entry name" value="Multidrug resistance-associated protein 1"/>
    <property type="match status" value="1"/>
</dbReference>
<feature type="transmembrane region" description="Helical" evidence="10">
    <location>
        <begin position="103"/>
        <end position="125"/>
    </location>
</feature>
<dbReference type="CDD" id="cd18579">
    <property type="entry name" value="ABC_6TM_ABCC_D1"/>
    <property type="match status" value="1"/>
</dbReference>
<dbReference type="GO" id="GO:0140359">
    <property type="term" value="F:ABC-type transporter activity"/>
    <property type="evidence" value="ECO:0007669"/>
    <property type="project" value="InterPro"/>
</dbReference>
<feature type="transmembrane region" description="Helical" evidence="10">
    <location>
        <begin position="940"/>
        <end position="958"/>
    </location>
</feature>
<dbReference type="InterPro" id="IPR017871">
    <property type="entry name" value="ABC_transporter-like_CS"/>
</dbReference>
<dbReference type="InterPro" id="IPR050173">
    <property type="entry name" value="ABC_transporter_C-like"/>
</dbReference>
<evidence type="ECO:0000313" key="14">
    <source>
        <dbReference type="Proteomes" id="UP000019132"/>
    </source>
</evidence>
<dbReference type="CDD" id="cd03250">
    <property type="entry name" value="ABCC_MRP_domain1"/>
    <property type="match status" value="1"/>
</dbReference>
<dbReference type="InterPro" id="IPR003593">
    <property type="entry name" value="AAA+_ATPase"/>
</dbReference>
<dbReference type="InParanoid" id="K3WSA8"/>
<keyword evidence="5" id="KW-0677">Repeat</keyword>
<keyword evidence="8 10" id="KW-1133">Transmembrane helix</keyword>
<dbReference type="Pfam" id="PF00005">
    <property type="entry name" value="ABC_tran"/>
    <property type="match status" value="2"/>
</dbReference>
<evidence type="ECO:0000256" key="2">
    <source>
        <dbReference type="ARBA" id="ARBA00009726"/>
    </source>
</evidence>
<evidence type="ECO:0000256" key="10">
    <source>
        <dbReference type="SAM" id="Phobius"/>
    </source>
</evidence>
<keyword evidence="3" id="KW-0813">Transport</keyword>
<evidence type="ECO:0000256" key="8">
    <source>
        <dbReference type="ARBA" id="ARBA00022989"/>
    </source>
</evidence>
<evidence type="ECO:0000259" key="12">
    <source>
        <dbReference type="PROSITE" id="PS50929"/>
    </source>
</evidence>
<feature type="domain" description="ABC transmembrane type-1" evidence="12">
    <location>
        <begin position="711"/>
        <end position="975"/>
    </location>
</feature>
<dbReference type="InterPro" id="IPR044746">
    <property type="entry name" value="ABCC_6TM_D1"/>
</dbReference>
<dbReference type="InterPro" id="IPR011527">
    <property type="entry name" value="ABC1_TM_dom"/>
</dbReference>
<dbReference type="Gene3D" id="3.40.50.300">
    <property type="entry name" value="P-loop containing nucleotide triphosphate hydrolases"/>
    <property type="match status" value="2"/>
</dbReference>
<keyword evidence="14" id="KW-1185">Reference proteome</keyword>
<dbReference type="FunFam" id="1.20.1560.10:FF:000063">
    <property type="entry name" value="Multidrug resistance protein ABC transporter"/>
    <property type="match status" value="1"/>
</dbReference>
<evidence type="ECO:0000256" key="9">
    <source>
        <dbReference type="ARBA" id="ARBA00023136"/>
    </source>
</evidence>
<dbReference type="EMBL" id="GL376617">
    <property type="status" value="NOT_ANNOTATED_CDS"/>
    <property type="molecule type" value="Genomic_DNA"/>
</dbReference>
<feature type="transmembrane region" description="Helical" evidence="10">
    <location>
        <begin position="753"/>
        <end position="776"/>
    </location>
</feature>
<dbReference type="InterPro" id="IPR027417">
    <property type="entry name" value="P-loop_NTPase"/>
</dbReference>
<dbReference type="Proteomes" id="UP000019132">
    <property type="component" value="Unassembled WGS sequence"/>
</dbReference>
<dbReference type="InterPro" id="IPR044726">
    <property type="entry name" value="ABCC_6TM_D2"/>
</dbReference>
<dbReference type="STRING" id="431595.K3WSA8"/>
<dbReference type="GO" id="GO:0005524">
    <property type="term" value="F:ATP binding"/>
    <property type="evidence" value="ECO:0007669"/>
    <property type="project" value="UniProtKB-KW"/>
</dbReference>
<dbReference type="CDD" id="cd03244">
    <property type="entry name" value="ABCC_MRP_domain2"/>
    <property type="match status" value="1"/>
</dbReference>
<evidence type="ECO:0000256" key="3">
    <source>
        <dbReference type="ARBA" id="ARBA00022448"/>
    </source>
</evidence>
<dbReference type="InterPro" id="IPR036640">
    <property type="entry name" value="ABC1_TM_sf"/>
</dbReference>
<evidence type="ECO:0000256" key="7">
    <source>
        <dbReference type="ARBA" id="ARBA00022840"/>
    </source>
</evidence>
<reference evidence="14" key="1">
    <citation type="journal article" date="2010" name="Genome Biol.">
        <title>Genome sequence of the necrotrophic plant pathogen Pythium ultimum reveals original pathogenicity mechanisms and effector repertoire.</title>
        <authorList>
            <person name="Levesque C.A."/>
            <person name="Brouwer H."/>
            <person name="Cano L."/>
            <person name="Hamilton J.P."/>
            <person name="Holt C."/>
            <person name="Huitema E."/>
            <person name="Raffaele S."/>
            <person name="Robideau G.P."/>
            <person name="Thines M."/>
            <person name="Win J."/>
            <person name="Zerillo M.M."/>
            <person name="Beakes G.W."/>
            <person name="Boore J.L."/>
            <person name="Busam D."/>
            <person name="Dumas B."/>
            <person name="Ferriera S."/>
            <person name="Fuerstenberg S.I."/>
            <person name="Gachon C.M."/>
            <person name="Gaulin E."/>
            <person name="Govers F."/>
            <person name="Grenville-Briggs L."/>
            <person name="Horner N."/>
            <person name="Hostetler J."/>
            <person name="Jiang R.H."/>
            <person name="Johnson J."/>
            <person name="Krajaejun T."/>
            <person name="Lin H."/>
            <person name="Meijer H.J."/>
            <person name="Moore B."/>
            <person name="Morris P."/>
            <person name="Phuntmart V."/>
            <person name="Puiu D."/>
            <person name="Shetty J."/>
            <person name="Stajich J.E."/>
            <person name="Tripathy S."/>
            <person name="Wawra S."/>
            <person name="van West P."/>
            <person name="Whitty B.R."/>
            <person name="Coutinho P.M."/>
            <person name="Henrissat B."/>
            <person name="Martin F."/>
            <person name="Thomas P.D."/>
            <person name="Tyler B.M."/>
            <person name="De Vries R.P."/>
            <person name="Kamoun S."/>
            <person name="Yandell M."/>
            <person name="Tisserat N."/>
            <person name="Buell C.R."/>
        </authorList>
    </citation>
    <scope>NUCLEOTIDE SEQUENCE</scope>
    <source>
        <strain evidence="14">DAOM:BR144</strain>
    </source>
</reference>
<dbReference type="SUPFAM" id="SSF90123">
    <property type="entry name" value="ABC transporter transmembrane region"/>
    <property type="match status" value="2"/>
</dbReference>
<dbReference type="SMART" id="SM00382">
    <property type="entry name" value="AAA"/>
    <property type="match status" value="2"/>
</dbReference>
<sequence>MATRALLSEHDTSHDYRSIATNEREKLIDKTQQASSSSRASWWSKLFFSYANPVMEVGNARQLHQDDLWELDGENKTSVAYEAFKTQYAKHNKSVERALRATYGWDFFVCGLGWLVIAACTVFAPVVLRHVIDAFSAPEMDADDLMVWLGAFFVSRLVNAFLNAHLNFRLQNVLIRLTVSLKCLLFEKAMKRSVKSKTVPDAVDISNLFTADMDNIIWSGTQLNAVWIMPIQIAAILYLLYLVLDLAVLAGVGVIVVTLVLNLIVSKGFIDAYEEVTGVKDSRMKAVKEVFGAIQTVKLYAWETKFLEKIRSWRAKEMKLIARYMYIVQFAMFLFFMTPMCVSVASFAVYALVMKKTLTASKVFTSMVLFGSIRGPLSNLPEAIQTLVQARISLRRIETFLSMEEVDSSRVSHDASKHPDDVAVCMKQTSISWSTSSDSESSHSFPGLSNINLEFKRGDFVVIHGAVGSGKSSLCSALLGEASITSGSIFVRGNSIAYYSQQPWVQNLTIRDNILFGQPFHAEKYARVLDACGLLPDLQEYPAGDQTEIGQKGINLSGGQKARLCLARACYSDADIYILDSPLAAVDAVVQNEIFNKCLCGILAKKTIILVTHNPEIIMSDAVDVKVLVTNGAVTFERLHRNKKARSRDDLKNRLSSTIIETNVHGAKRSDIAHTDPGKLVEVEERAEGRVAKGIFTLYFKALGGVPYMMVLIFLLVTAQGFQVASDFWLSLWTGKMSNEANQQTSVQTNFEIYSALGLSTAVFVLLRSLMIAYVGLRASRFLFDAMTMSLLQAPLRFFDANPIGRIINRYSDDISSIDIELSFNLGCVLVAVITTTFQLATAIYVIQYVGLLLVPLAVVYVWIGHIYLMPSREIARLLKVAASPVLSHVSQSEEGVLVLRAFGPRFVQRAIAESFKRIDNNNRAWYADALVNQWFGIRIQLVGCGVVILVVSAVVWLKDVLSPGLVGLAFMYAVSNDEELIYLVRVWARLELSMVSPERILEYVGIEPEGHDKIVTFDPSATNWPRHGSITFENVVFSYKPGGALVLKGVSFEIQENEKIGIVGRTGAGKSSLTMALFRINELVAGRILIDGMDISRMHLQTLRSRLSIIPQSPVLFKGSMRAYMDPFEDYDDAAIWTAFEKVGMKDMVSSLDSKLDHELSENGENFSVGERQMLCLARALLRRSRVVVMDEATASIDHGTEKKLQAMIAHEFANATVVTIAHRLATVLESDRVLVLENGNVVEFGAPRSLVQNGDGGMFYELAKEGGYLKQLME</sequence>
<dbReference type="SUPFAM" id="SSF52540">
    <property type="entry name" value="P-loop containing nucleoside triphosphate hydrolases"/>
    <property type="match status" value="2"/>
</dbReference>
<dbReference type="AlphaFoldDB" id="K3WSA8"/>
<accession>K3WSA8</accession>
<dbReference type="VEuPathDB" id="FungiDB:PYU1_G007836"/>
<feature type="domain" description="ABC transmembrane type-1" evidence="12">
    <location>
        <begin position="115"/>
        <end position="389"/>
    </location>
</feature>
<dbReference type="PANTHER" id="PTHR24223:SF443">
    <property type="entry name" value="MULTIDRUG-RESISTANCE LIKE PROTEIN 1, ISOFORM I"/>
    <property type="match status" value="1"/>
</dbReference>
<dbReference type="Gene3D" id="1.20.1560.10">
    <property type="entry name" value="ABC transporter type 1, transmembrane domain"/>
    <property type="match status" value="2"/>
</dbReference>
<proteinExistence type="inferred from homology"/>
<dbReference type="PROSITE" id="PS00211">
    <property type="entry name" value="ABC_TRANSPORTER_1"/>
    <property type="match status" value="1"/>
</dbReference>
<comment type="similarity">
    <text evidence="2">Belongs to the ABC transporter superfamily. ABCC family. Conjugate transporter (TC 3.A.1.208) subfamily.</text>
</comment>
<dbReference type="FunFam" id="1.20.1560.10:FF:000006">
    <property type="entry name" value="ATP-binding cassette, sub-family C (CFTR/MRP), member 9"/>
    <property type="match status" value="1"/>
</dbReference>
<feature type="transmembrane region" description="Helical" evidence="10">
    <location>
        <begin position="846"/>
        <end position="869"/>
    </location>
</feature>
<feature type="domain" description="ABC transporter" evidence="11">
    <location>
        <begin position="1031"/>
        <end position="1265"/>
    </location>
</feature>
<evidence type="ECO:0000256" key="5">
    <source>
        <dbReference type="ARBA" id="ARBA00022737"/>
    </source>
</evidence>
<feature type="transmembrane region" description="Helical" evidence="10">
    <location>
        <begin position="145"/>
        <end position="166"/>
    </location>
</feature>
<dbReference type="FunCoup" id="K3WSA8">
    <property type="interactions" value="3"/>
</dbReference>
<keyword evidence="6" id="KW-0547">Nucleotide-binding</keyword>
<keyword evidence="7" id="KW-0067">ATP-binding</keyword>
<keyword evidence="4 10" id="KW-0812">Transmembrane</keyword>
<keyword evidence="9 10" id="KW-0472">Membrane</keyword>
<reference evidence="14" key="2">
    <citation type="submission" date="2010-04" db="EMBL/GenBank/DDBJ databases">
        <authorList>
            <person name="Buell R."/>
            <person name="Hamilton J."/>
            <person name="Hostetler J."/>
        </authorList>
    </citation>
    <scope>NUCLEOTIDE SEQUENCE [LARGE SCALE GENOMIC DNA]</scope>
    <source>
        <strain evidence="14">DAOM:BR144</strain>
    </source>
</reference>
<dbReference type="InterPro" id="IPR003439">
    <property type="entry name" value="ABC_transporter-like_ATP-bd"/>
</dbReference>
<evidence type="ECO:0000313" key="13">
    <source>
        <dbReference type="EnsemblProtists" id="PYU1_T007852"/>
    </source>
</evidence>
<evidence type="ECO:0000256" key="4">
    <source>
        <dbReference type="ARBA" id="ARBA00022692"/>
    </source>
</evidence>
<dbReference type="Pfam" id="PF00664">
    <property type="entry name" value="ABC_membrane"/>
    <property type="match status" value="2"/>
</dbReference>
<dbReference type="EnsemblProtists" id="PYU1_T007852">
    <property type="protein sequence ID" value="PYU1_T007852"/>
    <property type="gene ID" value="PYU1_G007836"/>
</dbReference>
<dbReference type="PANTHER" id="PTHR24223">
    <property type="entry name" value="ATP-BINDING CASSETTE SUB-FAMILY C"/>
    <property type="match status" value="1"/>
</dbReference>
<evidence type="ECO:0000256" key="6">
    <source>
        <dbReference type="ARBA" id="ARBA00022741"/>
    </source>
</evidence>
<evidence type="ECO:0000256" key="1">
    <source>
        <dbReference type="ARBA" id="ARBA00004128"/>
    </source>
</evidence>
<dbReference type="GO" id="GO:0016887">
    <property type="term" value="F:ATP hydrolysis activity"/>
    <property type="evidence" value="ECO:0007669"/>
    <property type="project" value="InterPro"/>
</dbReference>
<protein>
    <submittedName>
        <fullName evidence="13">Uncharacterized protein</fullName>
    </submittedName>
</protein>
<dbReference type="eggNOG" id="KOG0054">
    <property type="taxonomic scope" value="Eukaryota"/>
</dbReference>
<dbReference type="GO" id="GO:0005774">
    <property type="term" value="C:vacuolar membrane"/>
    <property type="evidence" value="ECO:0007669"/>
    <property type="project" value="UniProtKB-SubCell"/>
</dbReference>
<feature type="transmembrane region" description="Helical" evidence="10">
    <location>
        <begin position="247"/>
        <end position="265"/>
    </location>
</feature>
<feature type="transmembrane region" description="Helical" evidence="10">
    <location>
        <begin position="324"/>
        <end position="353"/>
    </location>
</feature>
<dbReference type="FunFam" id="3.40.50.300:FF:000610">
    <property type="entry name" value="Multidrug resistance-associated ABC transporter"/>
    <property type="match status" value="1"/>
</dbReference>
<dbReference type="OMA" id="CMVPDGL"/>
<dbReference type="CDD" id="cd18580">
    <property type="entry name" value="ABC_6TM_ABCC_D2"/>
    <property type="match status" value="1"/>
</dbReference>
<reference evidence="13" key="3">
    <citation type="submission" date="2015-02" db="UniProtKB">
        <authorList>
            <consortium name="EnsemblProtists"/>
        </authorList>
    </citation>
    <scope>IDENTIFICATION</scope>
    <source>
        <strain evidence="13">DAOM BR144</strain>
    </source>
</reference>
<feature type="transmembrane region" description="Helical" evidence="10">
    <location>
        <begin position="223"/>
        <end position="241"/>
    </location>
</feature>
<organism evidence="13 14">
    <name type="scientific">Globisporangium ultimum (strain ATCC 200006 / CBS 805.95 / DAOM BR144)</name>
    <name type="common">Pythium ultimum</name>
    <dbReference type="NCBI Taxonomy" id="431595"/>
    <lineage>
        <taxon>Eukaryota</taxon>
        <taxon>Sar</taxon>
        <taxon>Stramenopiles</taxon>
        <taxon>Oomycota</taxon>
        <taxon>Peronosporomycetes</taxon>
        <taxon>Pythiales</taxon>
        <taxon>Pythiaceae</taxon>
        <taxon>Globisporangium</taxon>
    </lineage>
</organism>
<dbReference type="PROSITE" id="PS50893">
    <property type="entry name" value="ABC_TRANSPORTER_2"/>
    <property type="match status" value="2"/>
</dbReference>
<feature type="domain" description="ABC transporter" evidence="11">
    <location>
        <begin position="426"/>
        <end position="656"/>
    </location>
</feature>
<name>K3WSA8_GLOUD</name>
<dbReference type="HOGENOM" id="CLU_000604_27_1_1"/>
<dbReference type="PROSITE" id="PS50929">
    <property type="entry name" value="ABC_TM1F"/>
    <property type="match status" value="2"/>
</dbReference>